<dbReference type="Gene3D" id="3.30.465.10">
    <property type="match status" value="1"/>
</dbReference>
<evidence type="ECO:0000313" key="8">
    <source>
        <dbReference type="Proteomes" id="UP000503840"/>
    </source>
</evidence>
<dbReference type="InterPro" id="IPR016169">
    <property type="entry name" value="FAD-bd_PCMH_sub2"/>
</dbReference>
<evidence type="ECO:0000313" key="7">
    <source>
        <dbReference type="EMBL" id="GFM32827.1"/>
    </source>
</evidence>
<dbReference type="EMBL" id="BLVO01000012">
    <property type="protein sequence ID" value="GFM32827.1"/>
    <property type="molecule type" value="Genomic_DNA"/>
</dbReference>
<dbReference type="InterPro" id="IPR016171">
    <property type="entry name" value="Vanillyl_alc_oxidase_C-sub2"/>
</dbReference>
<dbReference type="FunFam" id="3.30.70.2740:FF:000001">
    <property type="entry name" value="D-lactate dehydrogenase mitochondrial"/>
    <property type="match status" value="1"/>
</dbReference>
<comment type="cofactor">
    <cofactor evidence="1">
        <name>FAD</name>
        <dbReference type="ChEBI" id="CHEBI:57692"/>
    </cofactor>
</comment>
<dbReference type="InterPro" id="IPR051914">
    <property type="entry name" value="FAD-linked_OxidoTrans_Type4"/>
</dbReference>
<dbReference type="Pfam" id="PF02913">
    <property type="entry name" value="FAD-oxidase_C"/>
    <property type="match status" value="1"/>
</dbReference>
<dbReference type="InterPro" id="IPR006094">
    <property type="entry name" value="Oxid_FAD_bind_N"/>
</dbReference>
<dbReference type="InterPro" id="IPR016164">
    <property type="entry name" value="FAD-linked_Oxase-like_C"/>
</dbReference>
<keyword evidence="3" id="KW-0285">Flavoprotein</keyword>
<dbReference type="InterPro" id="IPR004113">
    <property type="entry name" value="FAD-bd_oxidored_4_C"/>
</dbReference>
<evidence type="ECO:0000256" key="3">
    <source>
        <dbReference type="ARBA" id="ARBA00022630"/>
    </source>
</evidence>
<keyword evidence="5" id="KW-0560">Oxidoreductase</keyword>
<dbReference type="InterPro" id="IPR016166">
    <property type="entry name" value="FAD-bd_PCMH"/>
</dbReference>
<evidence type="ECO:0000256" key="5">
    <source>
        <dbReference type="ARBA" id="ARBA00023002"/>
    </source>
</evidence>
<dbReference type="RefSeq" id="WP_174404498.1">
    <property type="nucleotide sequence ID" value="NZ_BLVO01000012.1"/>
</dbReference>
<dbReference type="GO" id="GO:0016491">
    <property type="term" value="F:oxidoreductase activity"/>
    <property type="evidence" value="ECO:0007669"/>
    <property type="project" value="UniProtKB-KW"/>
</dbReference>
<dbReference type="Gene3D" id="3.30.70.2740">
    <property type="match status" value="1"/>
</dbReference>
<dbReference type="PANTHER" id="PTHR42934:SF2">
    <property type="entry name" value="GLYCOLATE OXIDASE SUBUNIT GLCD"/>
    <property type="match status" value="1"/>
</dbReference>
<dbReference type="InterPro" id="IPR036318">
    <property type="entry name" value="FAD-bd_PCMH-like_sf"/>
</dbReference>
<keyword evidence="4" id="KW-0274">FAD</keyword>
<dbReference type="SUPFAM" id="SSF56176">
    <property type="entry name" value="FAD-binding/transporter-associated domain-like"/>
    <property type="match status" value="1"/>
</dbReference>
<sequence length="467" mass="50759">MTKTASLTANQHRFLQNLFPGTDYLTTPEQMLVFETDASRLTGVPLAVVRPQTEEQIVELMRWAHTERIPLYPRARATNVVGLCVPEKPGIVISTLKMNRIIDVDADDFVAVVEPGIVTGDLQKHVEAMGLFYPPDPASFGISTIGGNVATCAGGMRAVKYGVTREWVLGCRVVLPGGKVIECGGRNHKNVVGLDLTRLMVGSEGTLGVMSNITLKLMPKPEATASLMAGFSSLEDAMGAVSSVFRAGILPTALEFMGAEVLDCLARLTTVPWPQGDNGARAVLLFRLDGSEAALPHDLKRLHTALQNGQSTPVWLEQGIGSEQEEPLWEIRRLINPASFYVAPNKISDDVTVPRGRLLTALLGIRRIADESGLTILTFGHVGDGNIHVNVMHDASDPDQKERAQKAKLAVMEHVLALRGTLSGEHGIGLTKAPYVHRQLGEEERRIMRDIKSAFDPHHIMNPGKAF</sequence>
<protein>
    <submittedName>
        <fullName evidence="7">Glycolate oxidase</fullName>
    </submittedName>
</protein>
<accession>A0A7J0BGG3</accession>
<dbReference type="FunFam" id="1.10.45.10:FF:000001">
    <property type="entry name" value="D-lactate dehydrogenase mitochondrial"/>
    <property type="match status" value="1"/>
</dbReference>
<proteinExistence type="inferred from homology"/>
<dbReference type="SUPFAM" id="SSF55103">
    <property type="entry name" value="FAD-linked oxidases, C-terminal domain"/>
    <property type="match status" value="1"/>
</dbReference>
<dbReference type="Gene3D" id="1.10.45.10">
    <property type="entry name" value="Vanillyl-alcohol Oxidase, Chain A, domain 4"/>
    <property type="match status" value="1"/>
</dbReference>
<evidence type="ECO:0000256" key="4">
    <source>
        <dbReference type="ARBA" id="ARBA00022827"/>
    </source>
</evidence>
<gene>
    <name evidence="7" type="ORF">DSM101010T_11920</name>
</gene>
<reference evidence="7 8" key="1">
    <citation type="submission" date="2020-05" db="EMBL/GenBank/DDBJ databases">
        <title>Draft genome sequence of Desulfovibrio sp. strain HN2T.</title>
        <authorList>
            <person name="Ueno A."/>
            <person name="Tamazawa S."/>
            <person name="Tamamura S."/>
            <person name="Murakami T."/>
            <person name="Kiyama T."/>
            <person name="Inomata H."/>
            <person name="Amano Y."/>
            <person name="Miyakawa K."/>
            <person name="Tamaki H."/>
            <person name="Naganuma T."/>
            <person name="Kaneko K."/>
        </authorList>
    </citation>
    <scope>NUCLEOTIDE SEQUENCE [LARGE SCALE GENOMIC DNA]</scope>
    <source>
        <strain evidence="7 8">HN2</strain>
    </source>
</reference>
<organism evidence="7 8">
    <name type="scientific">Desulfovibrio subterraneus</name>
    <dbReference type="NCBI Taxonomy" id="2718620"/>
    <lineage>
        <taxon>Bacteria</taxon>
        <taxon>Pseudomonadati</taxon>
        <taxon>Thermodesulfobacteriota</taxon>
        <taxon>Desulfovibrionia</taxon>
        <taxon>Desulfovibrionales</taxon>
        <taxon>Desulfovibrionaceae</taxon>
        <taxon>Desulfovibrio</taxon>
    </lineage>
</organism>
<dbReference type="Proteomes" id="UP000503840">
    <property type="component" value="Unassembled WGS sequence"/>
</dbReference>
<feature type="domain" description="FAD-binding PCMH-type" evidence="6">
    <location>
        <begin position="41"/>
        <end position="220"/>
    </location>
</feature>
<dbReference type="Pfam" id="PF01565">
    <property type="entry name" value="FAD_binding_4"/>
    <property type="match status" value="1"/>
</dbReference>
<evidence type="ECO:0000256" key="2">
    <source>
        <dbReference type="ARBA" id="ARBA00008000"/>
    </source>
</evidence>
<dbReference type="AlphaFoldDB" id="A0A7J0BGG3"/>
<name>A0A7J0BGG3_9BACT</name>
<evidence type="ECO:0000256" key="1">
    <source>
        <dbReference type="ARBA" id="ARBA00001974"/>
    </source>
</evidence>
<dbReference type="GO" id="GO:0071949">
    <property type="term" value="F:FAD binding"/>
    <property type="evidence" value="ECO:0007669"/>
    <property type="project" value="InterPro"/>
</dbReference>
<comment type="caution">
    <text evidence="7">The sequence shown here is derived from an EMBL/GenBank/DDBJ whole genome shotgun (WGS) entry which is preliminary data.</text>
</comment>
<dbReference type="PANTHER" id="PTHR42934">
    <property type="entry name" value="GLYCOLATE OXIDASE SUBUNIT GLCD"/>
    <property type="match status" value="1"/>
</dbReference>
<keyword evidence="8" id="KW-1185">Reference proteome</keyword>
<evidence type="ECO:0000259" key="6">
    <source>
        <dbReference type="PROSITE" id="PS51387"/>
    </source>
</evidence>
<comment type="similarity">
    <text evidence="2">Belongs to the FAD-binding oxidoreductase/transferase type 4 family.</text>
</comment>
<dbReference type="PROSITE" id="PS51387">
    <property type="entry name" value="FAD_PCMH"/>
    <property type="match status" value="1"/>
</dbReference>